<reference evidence="2" key="3">
    <citation type="submission" date="2025-09" db="UniProtKB">
        <authorList>
            <consortium name="Ensembl"/>
        </authorList>
    </citation>
    <scope>IDENTIFICATION</scope>
</reference>
<dbReference type="GO" id="GO:0006869">
    <property type="term" value="P:lipid transport"/>
    <property type="evidence" value="ECO:0007669"/>
    <property type="project" value="InterPro"/>
</dbReference>
<dbReference type="PANTHER" id="PTHR14096">
    <property type="entry name" value="APOLIPOPROTEIN L"/>
    <property type="match status" value="1"/>
</dbReference>
<dbReference type="GO" id="GO:0042157">
    <property type="term" value="P:lipoprotein metabolic process"/>
    <property type="evidence" value="ECO:0007669"/>
    <property type="project" value="InterPro"/>
</dbReference>
<evidence type="ECO:0000313" key="2">
    <source>
        <dbReference type="Ensembl" id="ENSPNAP00000079205.1"/>
    </source>
</evidence>
<comment type="similarity">
    <text evidence="1">Belongs to the apolipoprotein L family.</text>
</comment>
<proteinExistence type="inferred from homology"/>
<dbReference type="Ensembl" id="ENSPNAT00000053294.1">
    <property type="protein sequence ID" value="ENSPNAP00000079205.1"/>
    <property type="gene ID" value="ENSPNAG00000032240.1"/>
</dbReference>
<dbReference type="AlphaFoldDB" id="A0AAR2LRK7"/>
<dbReference type="GO" id="GO:0016020">
    <property type="term" value="C:membrane"/>
    <property type="evidence" value="ECO:0007669"/>
    <property type="project" value="TreeGrafter"/>
</dbReference>
<accession>A0AAR2LRK7</accession>
<protein>
    <submittedName>
        <fullName evidence="2">Apolipoprotein L</fullName>
    </submittedName>
</protein>
<dbReference type="Pfam" id="PF05461">
    <property type="entry name" value="ApoL"/>
    <property type="match status" value="1"/>
</dbReference>
<evidence type="ECO:0000256" key="1">
    <source>
        <dbReference type="ARBA" id="ARBA00010090"/>
    </source>
</evidence>
<reference evidence="2" key="2">
    <citation type="submission" date="2025-08" db="UniProtKB">
        <authorList>
            <consortium name="Ensembl"/>
        </authorList>
    </citation>
    <scope>IDENTIFICATION</scope>
</reference>
<sequence length="535" mass="60388">MITQVKLPSSKRLEEQHLYILTTLTYIDTVKDFCDTEPNWTCLRESEIKKMRNIKRRTDKTKYLRIGRQKLEKKLEKELGEVLRNTLEGLEKLHHFLDAVEKLAVTSPFVFTDEVSLTRGVSPATVRSVILTARTVSPLLIHFKRDDGAFFLPSLHNLDILAFQLEKYIRITQELCMSMNFLIYYMWKNRNPSLRFNSASPEFSTYFLSFRMDESFRLTYLFGENTKHFFETYSGCRSRMIQFLSDLEETAVELDKMKKGSSISTVAGSSVGAVGSVFSIVGLALAPVTAGVSLGLTLTGVGLRVTSGANSLVTGFTEYGVNMYHRNKANSIFTKMMEDVQKVLDCLENAASSECPRTHLHLDYIDLQLEHLKMACRTRSLLKRIFDTVDGPLKTFTSEKVIRVVGVGLQEGSEARSIPSLAADLPDIGRLAKGTPLAMSKLAMAKLIGLNIVSIGMDLGFIYKGSKSLANKETSEDSQFIRSRSALLRSEIEAWDKIYDTLKKRENDIPREAGILEQHFPIIQNTTCMFAFFSV</sequence>
<keyword evidence="3" id="KW-1185">Reference proteome</keyword>
<organism evidence="2 3">
    <name type="scientific">Pygocentrus nattereri</name>
    <name type="common">Red-bellied piranha</name>
    <dbReference type="NCBI Taxonomy" id="42514"/>
    <lineage>
        <taxon>Eukaryota</taxon>
        <taxon>Metazoa</taxon>
        <taxon>Chordata</taxon>
        <taxon>Craniata</taxon>
        <taxon>Vertebrata</taxon>
        <taxon>Euteleostomi</taxon>
        <taxon>Actinopterygii</taxon>
        <taxon>Neopterygii</taxon>
        <taxon>Teleostei</taxon>
        <taxon>Ostariophysi</taxon>
        <taxon>Characiformes</taxon>
        <taxon>Characoidei</taxon>
        <taxon>Pygocentrus</taxon>
    </lineage>
</organism>
<dbReference type="Proteomes" id="UP001501920">
    <property type="component" value="Chromosome 14"/>
</dbReference>
<dbReference type="PANTHER" id="PTHR14096:SF57">
    <property type="entry name" value="APOLIPOPROTEIN L4"/>
    <property type="match status" value="1"/>
</dbReference>
<reference evidence="2 3" key="1">
    <citation type="submission" date="2020-10" db="EMBL/GenBank/DDBJ databases">
        <title>Pygocentrus nattereri (red-bellied piranha) genome, fPygNat1, primary haplotype.</title>
        <authorList>
            <person name="Myers G."/>
            <person name="Meyer A."/>
            <person name="Karagic N."/>
            <person name="Pippel M."/>
            <person name="Winkler S."/>
            <person name="Tracey A."/>
            <person name="Wood J."/>
            <person name="Formenti G."/>
            <person name="Howe K."/>
            <person name="Fedrigo O."/>
            <person name="Jarvis E.D."/>
        </authorList>
    </citation>
    <scope>NUCLEOTIDE SEQUENCE [LARGE SCALE GENOMIC DNA]</scope>
</reference>
<dbReference type="GO" id="GO:0008289">
    <property type="term" value="F:lipid binding"/>
    <property type="evidence" value="ECO:0007669"/>
    <property type="project" value="InterPro"/>
</dbReference>
<dbReference type="GeneTree" id="ENSGT01030000234599"/>
<dbReference type="InterPro" id="IPR008405">
    <property type="entry name" value="ApoL"/>
</dbReference>
<evidence type="ECO:0000313" key="3">
    <source>
        <dbReference type="Proteomes" id="UP001501920"/>
    </source>
</evidence>
<name>A0AAR2LRK7_PYGNA</name>
<dbReference type="GO" id="GO:0005576">
    <property type="term" value="C:extracellular region"/>
    <property type="evidence" value="ECO:0007669"/>
    <property type="project" value="InterPro"/>
</dbReference>